<dbReference type="EMBL" id="NBCO01000058">
    <property type="protein sequence ID" value="ORC83760.1"/>
    <property type="molecule type" value="Genomic_DNA"/>
</dbReference>
<dbReference type="AlphaFoldDB" id="A0A1X0NI52"/>
<feature type="compositionally biased region" description="Polar residues" evidence="1">
    <location>
        <begin position="238"/>
        <end position="301"/>
    </location>
</feature>
<dbReference type="RefSeq" id="XP_028877826.1">
    <property type="nucleotide sequence ID" value="XM_029030892.1"/>
</dbReference>
<keyword evidence="3" id="KW-1185">Reference proteome</keyword>
<dbReference type="VEuPathDB" id="TriTrypDB:TM35_000581230"/>
<feature type="compositionally biased region" description="Polar residues" evidence="1">
    <location>
        <begin position="319"/>
        <end position="336"/>
    </location>
</feature>
<organism evidence="2 3">
    <name type="scientific">Trypanosoma theileri</name>
    <dbReference type="NCBI Taxonomy" id="67003"/>
    <lineage>
        <taxon>Eukaryota</taxon>
        <taxon>Discoba</taxon>
        <taxon>Euglenozoa</taxon>
        <taxon>Kinetoplastea</taxon>
        <taxon>Metakinetoplastina</taxon>
        <taxon>Trypanosomatida</taxon>
        <taxon>Trypanosomatidae</taxon>
        <taxon>Trypanosoma</taxon>
    </lineage>
</organism>
<dbReference type="GeneID" id="39990672"/>
<dbReference type="Proteomes" id="UP000192257">
    <property type="component" value="Unassembled WGS sequence"/>
</dbReference>
<feature type="compositionally biased region" description="Polar residues" evidence="1">
    <location>
        <begin position="212"/>
        <end position="230"/>
    </location>
</feature>
<evidence type="ECO:0000313" key="2">
    <source>
        <dbReference type="EMBL" id="ORC83760.1"/>
    </source>
</evidence>
<feature type="non-terminal residue" evidence="2">
    <location>
        <position position="1"/>
    </location>
</feature>
<feature type="compositionally biased region" description="Basic and acidic residues" evidence="1">
    <location>
        <begin position="171"/>
        <end position="195"/>
    </location>
</feature>
<sequence>SRGAVEVSCGAGGALRVRPAAESEWLTCSAGSRVSACGKYADLCRQRTATTAATTTTRTAIIASSTPTPTTNAGLTTARRASGPWTWDDFLEQENHENKCKGSTGETTFVMGCSVWNPSGNPNPSKQAPSGSARAPDSTGKNAVVSGPGRPGSSGHEREGGSSELNTEAEVGAREVVRAESDNSPKDPSSERDSQRQTQESAAPSQGDEETSNNARDINTPGNSNPTEQSPAAAVPTATESSNENDTTSQPSPANTASEESTATPSRDSNLNQQSTATDDVTAAPNSHETNTTTPASPENNVTEAPTTTPSPVPVPNTEISSNIASTVQKNKANADSSVSPVWMRNAAPLLIVAMLFSVTMY</sequence>
<gene>
    <name evidence="2" type="ORF">TM35_000581230</name>
</gene>
<accession>A0A1X0NI52</accession>
<proteinExistence type="predicted"/>
<protein>
    <submittedName>
        <fullName evidence="2">Uncharacterized protein</fullName>
    </submittedName>
</protein>
<evidence type="ECO:0000313" key="3">
    <source>
        <dbReference type="Proteomes" id="UP000192257"/>
    </source>
</evidence>
<feature type="region of interest" description="Disordered" evidence="1">
    <location>
        <begin position="113"/>
        <end position="336"/>
    </location>
</feature>
<reference evidence="2 3" key="1">
    <citation type="submission" date="2017-03" db="EMBL/GenBank/DDBJ databases">
        <title>An alternative strategy for trypanosome survival in the mammalian bloodstream revealed through genome and transcriptome analysis of the ubiquitous bovine parasite Trypanosoma (Megatrypanum) theileri.</title>
        <authorList>
            <person name="Kelly S."/>
            <person name="Ivens A."/>
            <person name="Mott A."/>
            <person name="O'Neill E."/>
            <person name="Emms D."/>
            <person name="Macleod O."/>
            <person name="Voorheis P."/>
            <person name="Matthews J."/>
            <person name="Matthews K."/>
            <person name="Carrington M."/>
        </authorList>
    </citation>
    <scope>NUCLEOTIDE SEQUENCE [LARGE SCALE GENOMIC DNA]</scope>
    <source>
        <strain evidence="2">Edinburgh</strain>
    </source>
</reference>
<evidence type="ECO:0000256" key="1">
    <source>
        <dbReference type="SAM" id="MobiDB-lite"/>
    </source>
</evidence>
<comment type="caution">
    <text evidence="2">The sequence shown here is derived from an EMBL/GenBank/DDBJ whole genome shotgun (WGS) entry which is preliminary data.</text>
</comment>
<name>A0A1X0NI52_9TRYP</name>
<feature type="compositionally biased region" description="Polar residues" evidence="1">
    <location>
        <begin position="116"/>
        <end position="130"/>
    </location>
</feature>